<evidence type="ECO:0000256" key="4">
    <source>
        <dbReference type="ARBA" id="ARBA00023180"/>
    </source>
</evidence>
<keyword evidence="2" id="KW-0378">Hydrolase</keyword>
<dbReference type="EMBL" id="VWMK01000001">
    <property type="protein sequence ID" value="KAA3770653.1"/>
    <property type="molecule type" value="Genomic_DNA"/>
</dbReference>
<dbReference type="PROSITE" id="PS00800">
    <property type="entry name" value="PECTINESTERASE_1"/>
    <property type="match status" value="1"/>
</dbReference>
<feature type="active site" evidence="5">
    <location>
        <position position="179"/>
    </location>
</feature>
<feature type="domain" description="Pectinesterase catalytic" evidence="7">
    <location>
        <begin position="31"/>
        <end position="323"/>
    </location>
</feature>
<keyword evidence="3" id="KW-0063">Aspartyl esterase</keyword>
<dbReference type="Pfam" id="PF01095">
    <property type="entry name" value="Pectinesterase"/>
    <property type="match status" value="1"/>
</dbReference>
<evidence type="ECO:0000313" key="8">
    <source>
        <dbReference type="EMBL" id="KAA3770653.1"/>
    </source>
</evidence>
<evidence type="ECO:0000256" key="3">
    <source>
        <dbReference type="ARBA" id="ARBA00023085"/>
    </source>
</evidence>
<comment type="caution">
    <text evidence="8">The sequence shown here is derived from an EMBL/GenBank/DDBJ whole genome shotgun (WGS) entry which is preliminary data.</text>
</comment>
<dbReference type="GO" id="GO:0046872">
    <property type="term" value="F:metal ion binding"/>
    <property type="evidence" value="ECO:0007669"/>
    <property type="project" value="UniProtKB-KW"/>
</dbReference>
<protein>
    <recommendedName>
        <fullName evidence="7">Pectinesterase catalytic domain-containing protein</fullName>
    </recommendedName>
</protein>
<dbReference type="SUPFAM" id="SSF51126">
    <property type="entry name" value="Pectin lyase-like"/>
    <property type="match status" value="2"/>
</dbReference>
<dbReference type="InterPro" id="IPR012334">
    <property type="entry name" value="Pectin_lyas_fold"/>
</dbReference>
<feature type="chain" id="PRO_5029855140" description="Pectinesterase catalytic domain-containing protein" evidence="6">
    <location>
        <begin position="24"/>
        <end position="970"/>
    </location>
</feature>
<dbReference type="RefSeq" id="WP_007478688.1">
    <property type="nucleotide sequence ID" value="NZ_JBCODD010000001.1"/>
</dbReference>
<dbReference type="PANTHER" id="PTHR42970:SF1">
    <property type="entry name" value="PECTATE LYASE C-RELATED"/>
    <property type="match status" value="1"/>
</dbReference>
<evidence type="ECO:0000259" key="7">
    <source>
        <dbReference type="Pfam" id="PF01095"/>
    </source>
</evidence>
<dbReference type="InterPro" id="IPR011050">
    <property type="entry name" value="Pectin_lyase_fold/virulence"/>
</dbReference>
<dbReference type="InterPro" id="IPR052063">
    <property type="entry name" value="Polysaccharide_Lyase_1"/>
</dbReference>
<dbReference type="PANTHER" id="PTHR42970">
    <property type="entry name" value="PECTATE LYASE C-RELATED"/>
    <property type="match status" value="1"/>
</dbReference>
<sequence length="970" mass="106989">MHTKNYFLSFMVAFVFCWTNLAAQEQPFTYVVATDNSGDFTTVQAAVDACKEGEQRSIIFIKNGTYKEMVNVPKGKIISLIGESAEGVLITFDRDRGAGSDFTDFRDITTCQFYGEDMYVEGLTIENSSGNVGQAEAHYVASDRQTYKNCRFLGYQDTQRTNSGARAYFKDCFIQGATDFIFGDGLMYYDNCTVNCVKGGGYVTAPAECAFFLRKTENATGRVLRVTYIFRDCDITADPDVAADTYYLGRPWKEYSGVYYLNCKMGKHIKPQGWTEWNGNEKSACFAEYGSCDLSGNMLDVSGRIDWSFQLAQEDAEMFTPAYVFDKANSRVPYDPVALCEKVQSPQYAEQSGKQLTWMSVKGAIGYVILKNGKFMAATTATTYSVDDLTGRYSIKSIAEHGALSQAVRVENTDKQILKAFPTAEGFGKLATGGRGGKVVTVTNLEDDAEGSIEGSLRWAFNQYKSDFTIVFAVSGRIELVAPLKVKKSNFTVAGQTAPGDGICITSNKVNLGGSSNFILRHIRFRIGQTDVNGNILAENSLGAENCENFIIDHCTFGWSVEENINTFDDHFHTVQWCIVHEGLYNAGHPKGVRGYGCQWGGSSATYHHNLLANNQSRSPRFNGSRGGTIGQDLSVYLEYINNVNYNWGSSGACYGGENTSENRKFFGHEGNFINNYYKPGPATPSGTHYFFNQSLQRDGATSLGPSKWHFSGNIMEGDDAVTADNWKGFKNSTSYSIDDIKVDTIIQTSGDHDHQKYHYDWDTYTYKNYETAAEAYESVLAAVGAWPRDLIDTRIVKSVREGLAPYGNHGIIDLPSQAEGPLAYDTFDRVVDSDGDGMDDAWELANGLSPADPADGNSLTELGYTALEVYLNSLVGENIKHDFSTVGIQSEHADQRLELASTIVTEELEILCDEDLDGAYIYTINGTRIMGVKIEGGKTLSVSGLESGYYIIAVYTKAGDAKIAKFLKK</sequence>
<dbReference type="InterPro" id="IPR018040">
    <property type="entry name" value="Pectinesterase_Tyr_AS"/>
</dbReference>
<gene>
    <name evidence="8" type="ORF">F3F73_01525</name>
</gene>
<dbReference type="Proteomes" id="UP000422221">
    <property type="component" value="Unassembled WGS sequence"/>
</dbReference>
<name>A0A7J4XPF0_9BACE</name>
<dbReference type="GO" id="GO:0042545">
    <property type="term" value="P:cell wall modification"/>
    <property type="evidence" value="ECO:0007669"/>
    <property type="project" value="InterPro"/>
</dbReference>
<dbReference type="InterPro" id="IPR033131">
    <property type="entry name" value="Pectinesterase_Asp_AS"/>
</dbReference>
<proteinExistence type="predicted"/>
<dbReference type="InterPro" id="IPR000070">
    <property type="entry name" value="Pectinesterase_cat"/>
</dbReference>
<keyword evidence="1" id="KW-0479">Metal-binding</keyword>
<dbReference type="AlphaFoldDB" id="A0A7J4XPF0"/>
<dbReference type="GO" id="GO:0030599">
    <property type="term" value="F:pectinesterase activity"/>
    <property type="evidence" value="ECO:0007669"/>
    <property type="project" value="InterPro"/>
</dbReference>
<keyword evidence="4" id="KW-0325">Glycoprotein</keyword>
<evidence type="ECO:0000256" key="6">
    <source>
        <dbReference type="SAM" id="SignalP"/>
    </source>
</evidence>
<dbReference type="PROSITE" id="PS00503">
    <property type="entry name" value="PECTINESTERASE_2"/>
    <property type="match status" value="1"/>
</dbReference>
<evidence type="ECO:0000256" key="1">
    <source>
        <dbReference type="ARBA" id="ARBA00022723"/>
    </source>
</evidence>
<keyword evidence="6" id="KW-0732">Signal</keyword>
<evidence type="ECO:0000313" key="9">
    <source>
        <dbReference type="Proteomes" id="UP000422221"/>
    </source>
</evidence>
<organism evidence="8 9">
    <name type="scientific">Bacteroides salyersiae</name>
    <dbReference type="NCBI Taxonomy" id="291644"/>
    <lineage>
        <taxon>Bacteria</taxon>
        <taxon>Pseudomonadati</taxon>
        <taxon>Bacteroidota</taxon>
        <taxon>Bacteroidia</taxon>
        <taxon>Bacteroidales</taxon>
        <taxon>Bacteroidaceae</taxon>
        <taxon>Bacteroides</taxon>
    </lineage>
</organism>
<evidence type="ECO:0000256" key="5">
    <source>
        <dbReference type="PROSITE-ProRule" id="PRU10040"/>
    </source>
</evidence>
<feature type="signal peptide" evidence="6">
    <location>
        <begin position="1"/>
        <end position="23"/>
    </location>
</feature>
<dbReference type="Gene3D" id="2.160.20.10">
    <property type="entry name" value="Single-stranded right-handed beta-helix, Pectin lyase-like"/>
    <property type="match status" value="2"/>
</dbReference>
<evidence type="ECO:0000256" key="2">
    <source>
        <dbReference type="ARBA" id="ARBA00022801"/>
    </source>
</evidence>
<accession>A0A7J4XPF0</accession>
<reference evidence="8 9" key="1">
    <citation type="journal article" date="2019" name="Nat. Med.">
        <title>A library of human gut bacterial isolates paired with longitudinal multiomics data enables mechanistic microbiome research.</title>
        <authorList>
            <person name="Poyet M."/>
            <person name="Groussin M."/>
            <person name="Gibbons S.M."/>
            <person name="Avila-Pacheco J."/>
            <person name="Jiang X."/>
            <person name="Kearney S.M."/>
            <person name="Perrotta A.R."/>
            <person name="Berdy B."/>
            <person name="Zhao S."/>
            <person name="Lieberman T.D."/>
            <person name="Swanson P.K."/>
            <person name="Smith M."/>
            <person name="Roesemann S."/>
            <person name="Alexander J.E."/>
            <person name="Rich S.A."/>
            <person name="Livny J."/>
            <person name="Vlamakis H."/>
            <person name="Clish C."/>
            <person name="Bullock K."/>
            <person name="Deik A."/>
            <person name="Scott J."/>
            <person name="Pierce K.A."/>
            <person name="Xavier R.J."/>
            <person name="Alm E.J."/>
        </authorList>
    </citation>
    <scope>NUCLEOTIDE SEQUENCE [LARGE SCALE GENOMIC DNA]</scope>
    <source>
        <strain evidence="8 9">BIOML-A10</strain>
    </source>
</reference>